<dbReference type="Proteomes" id="UP000238196">
    <property type="component" value="Unassembled WGS sequence"/>
</dbReference>
<dbReference type="Gene3D" id="3.40.190.10">
    <property type="entry name" value="Periplasmic binding protein-like II"/>
    <property type="match status" value="2"/>
</dbReference>
<dbReference type="SUPFAM" id="SSF53850">
    <property type="entry name" value="Periplasmic binding protein-like II"/>
    <property type="match status" value="1"/>
</dbReference>
<dbReference type="InterPro" id="IPR036390">
    <property type="entry name" value="WH_DNA-bd_sf"/>
</dbReference>
<comment type="similarity">
    <text evidence="1">Belongs to the LysR transcriptional regulatory family.</text>
</comment>
<keyword evidence="4" id="KW-0804">Transcription</keyword>
<keyword evidence="2" id="KW-0805">Transcription regulation</keyword>
<dbReference type="InterPro" id="IPR050389">
    <property type="entry name" value="LysR-type_TF"/>
</dbReference>
<keyword evidence="3" id="KW-0238">DNA-binding</keyword>
<evidence type="ECO:0000259" key="5">
    <source>
        <dbReference type="PROSITE" id="PS50931"/>
    </source>
</evidence>
<dbReference type="GO" id="GO:0003700">
    <property type="term" value="F:DNA-binding transcription factor activity"/>
    <property type="evidence" value="ECO:0007669"/>
    <property type="project" value="InterPro"/>
</dbReference>
<dbReference type="PANTHER" id="PTHR30118">
    <property type="entry name" value="HTH-TYPE TRANSCRIPTIONAL REGULATOR LEUO-RELATED"/>
    <property type="match status" value="1"/>
</dbReference>
<feature type="domain" description="HTH lysR-type" evidence="5">
    <location>
        <begin position="12"/>
        <end position="71"/>
    </location>
</feature>
<evidence type="ECO:0000256" key="2">
    <source>
        <dbReference type="ARBA" id="ARBA00023015"/>
    </source>
</evidence>
<evidence type="ECO:0000256" key="3">
    <source>
        <dbReference type="ARBA" id="ARBA00023125"/>
    </source>
</evidence>
<dbReference type="PROSITE" id="PS50931">
    <property type="entry name" value="HTH_LYSR"/>
    <property type="match status" value="1"/>
</dbReference>
<dbReference type="PANTHER" id="PTHR30118:SF15">
    <property type="entry name" value="TRANSCRIPTIONAL REGULATORY PROTEIN"/>
    <property type="match status" value="1"/>
</dbReference>
<dbReference type="Gene3D" id="1.10.10.10">
    <property type="entry name" value="Winged helix-like DNA-binding domain superfamily/Winged helix DNA-binding domain"/>
    <property type="match status" value="1"/>
</dbReference>
<dbReference type="InterPro" id="IPR036388">
    <property type="entry name" value="WH-like_DNA-bd_sf"/>
</dbReference>
<gene>
    <name evidence="6" type="ORF">C4K68_16735</name>
</gene>
<dbReference type="InterPro" id="IPR000847">
    <property type="entry name" value="LysR_HTH_N"/>
</dbReference>
<dbReference type="CDD" id="cd08417">
    <property type="entry name" value="PBP2_Nitroaromatics_like"/>
    <property type="match status" value="1"/>
</dbReference>
<evidence type="ECO:0000256" key="1">
    <source>
        <dbReference type="ARBA" id="ARBA00009437"/>
    </source>
</evidence>
<dbReference type="GO" id="GO:0003677">
    <property type="term" value="F:DNA binding"/>
    <property type="evidence" value="ECO:0007669"/>
    <property type="project" value="UniProtKB-KW"/>
</dbReference>
<proteinExistence type="inferred from homology"/>
<dbReference type="PRINTS" id="PR00039">
    <property type="entry name" value="HTHLYSR"/>
</dbReference>
<dbReference type="InterPro" id="IPR037402">
    <property type="entry name" value="YidZ_PBP2"/>
</dbReference>
<dbReference type="OrthoDB" id="5289421at2"/>
<dbReference type="EMBL" id="PRLP01000056">
    <property type="protein sequence ID" value="PPC76174.1"/>
    <property type="molecule type" value="Genomic_DNA"/>
</dbReference>
<evidence type="ECO:0000313" key="7">
    <source>
        <dbReference type="Proteomes" id="UP000238196"/>
    </source>
</evidence>
<comment type="caution">
    <text evidence="6">The sequence shown here is derived from an EMBL/GenBank/DDBJ whole genome shotgun (WGS) entry which is preliminary data.</text>
</comment>
<evidence type="ECO:0000313" key="6">
    <source>
        <dbReference type="EMBL" id="PPC76174.1"/>
    </source>
</evidence>
<evidence type="ECO:0000256" key="4">
    <source>
        <dbReference type="ARBA" id="ARBA00023163"/>
    </source>
</evidence>
<sequence>MGAITVVDLRAIDLNLLVSLDVLLAERNVTRAAERLHISQPALSAQLGRLRQIFDDPLLMPAEAGRGMTPTARGLELLEPLRAALLHLHTVIQRRPVFDPTTDERTFQLVATDNSTLVYGLPLIERFNRLGYKGIRLAFRTPDQQLLPSQMEGGEVDIMIGAPNLIPSNLKVKALRQLHYVVVQRKGHPRGTAALTLDSYCVLEHLLVSNSGGSFHGFIDDRLEALGHRRRVALSVHHFTLVPEILRRTDYVSVLSLPCAERFADTLDIFALPFDEPVAFPACLAWHPRNHHDPGHLWLREQITELVREPVSEL</sequence>
<dbReference type="Pfam" id="PF00126">
    <property type="entry name" value="HTH_1"/>
    <property type="match status" value="1"/>
</dbReference>
<dbReference type="InterPro" id="IPR005119">
    <property type="entry name" value="LysR_subst-bd"/>
</dbReference>
<organism evidence="6 7">
    <name type="scientific">Proteobacteria bacterium 228</name>
    <dbReference type="NCBI Taxonomy" id="2083153"/>
    <lineage>
        <taxon>Bacteria</taxon>
        <taxon>Pseudomonadati</taxon>
        <taxon>Pseudomonadota</taxon>
    </lineage>
</organism>
<protein>
    <submittedName>
        <fullName evidence="6">LysR family transcriptional regulator</fullName>
    </submittedName>
</protein>
<dbReference type="Pfam" id="PF03466">
    <property type="entry name" value="LysR_substrate"/>
    <property type="match status" value="1"/>
</dbReference>
<reference evidence="6 7" key="1">
    <citation type="submission" date="2018-02" db="EMBL/GenBank/DDBJ databases">
        <title>novel marine gammaproteobacteria from coastal saline agro ecosystem.</title>
        <authorList>
            <person name="Krishnan R."/>
            <person name="Ramesh Kumar N."/>
        </authorList>
    </citation>
    <scope>NUCLEOTIDE SEQUENCE [LARGE SCALE GENOMIC DNA]</scope>
    <source>
        <strain evidence="6 7">228</strain>
    </source>
</reference>
<dbReference type="AlphaFoldDB" id="A0A2S5KMW1"/>
<dbReference type="SUPFAM" id="SSF46785">
    <property type="entry name" value="Winged helix' DNA-binding domain"/>
    <property type="match status" value="1"/>
</dbReference>
<accession>A0A2S5KMW1</accession>
<name>A0A2S5KMW1_9PROT</name>